<dbReference type="KEGG" id="nsh:GXM_01982"/>
<protein>
    <submittedName>
        <fullName evidence="1">Uncharacterized protein</fullName>
    </submittedName>
</protein>
<accession>A0A5P8VVX5</accession>
<reference evidence="1 2" key="1">
    <citation type="submission" date="2019-10" db="EMBL/GenBank/DDBJ databases">
        <title>Genomic and transcriptomic insights into the perfect genentic adaptation of a filamentous nitrogen-fixing cyanobacterium to rice fields.</title>
        <authorList>
            <person name="Chen Z."/>
        </authorList>
    </citation>
    <scope>NUCLEOTIDE SEQUENCE [LARGE SCALE GENOMIC DNA]</scope>
    <source>
        <strain evidence="1">CCNUC1</strain>
    </source>
</reference>
<keyword evidence="2" id="KW-1185">Reference proteome</keyword>
<evidence type="ECO:0000313" key="2">
    <source>
        <dbReference type="Proteomes" id="UP000326678"/>
    </source>
</evidence>
<sequence>MNPNNQQKLLHHFLQVHQYYFRIFLLSPPGGMKRDRTNHKI</sequence>
<gene>
    <name evidence="1" type="ORF">GXM_01982</name>
</gene>
<evidence type="ECO:0000313" key="1">
    <source>
        <dbReference type="EMBL" id="QFS44507.1"/>
    </source>
</evidence>
<dbReference type="Proteomes" id="UP000326678">
    <property type="component" value="Chromosome Gxm1"/>
</dbReference>
<organism evidence="1 2">
    <name type="scientific">Nostoc sphaeroides CCNUC1</name>
    <dbReference type="NCBI Taxonomy" id="2653204"/>
    <lineage>
        <taxon>Bacteria</taxon>
        <taxon>Bacillati</taxon>
        <taxon>Cyanobacteriota</taxon>
        <taxon>Cyanophyceae</taxon>
        <taxon>Nostocales</taxon>
        <taxon>Nostocaceae</taxon>
        <taxon>Nostoc</taxon>
    </lineage>
</organism>
<name>A0A5P8VVX5_9NOSO</name>
<dbReference type="AlphaFoldDB" id="A0A5P8VVX5"/>
<proteinExistence type="predicted"/>
<dbReference type="EMBL" id="CP045226">
    <property type="protein sequence ID" value="QFS44507.1"/>
    <property type="molecule type" value="Genomic_DNA"/>
</dbReference>